<protein>
    <submittedName>
        <fullName evidence="1">Uncharacterized protein</fullName>
    </submittedName>
</protein>
<dbReference type="AlphaFoldDB" id="A0A6V8KBH6"/>
<sequence>MPKILGRTPDNSGGGCDVATDPTACPTCGSPHDLAKCSGHAKSTGRQCVAWPIKGGTVCIKHGGKAPQVRAAANERLGERRAQAAVATFGLPRQIDPRDALLEEVYRTAGAVDWLGEKVRELDPADAVWGRTEEVDKTSGEFPGTDTKFAAAPNIWVELWQKERKHLLDVCKAAIAAGIEERKVRLAEQQGALLAGVIKGILGDLDLSPEQQQKVATVVPLHLRAVAQAA</sequence>
<dbReference type="Proteomes" id="UP000482800">
    <property type="component" value="Unassembled WGS sequence"/>
</dbReference>
<reference evidence="1 2" key="2">
    <citation type="submission" date="2020-03" db="EMBL/GenBank/DDBJ databases">
        <authorList>
            <person name="Ichikawa N."/>
            <person name="Kimura A."/>
            <person name="Kitahashi Y."/>
            <person name="Uohara A."/>
        </authorList>
    </citation>
    <scope>NUCLEOTIDE SEQUENCE [LARGE SCALE GENOMIC DNA]</scope>
    <source>
        <strain evidence="1 2">NBRC 108639</strain>
    </source>
</reference>
<dbReference type="EMBL" id="BLPF01000001">
    <property type="protein sequence ID" value="GFJ79499.1"/>
    <property type="molecule type" value="Genomic_DNA"/>
</dbReference>
<keyword evidence="2" id="KW-1185">Reference proteome</keyword>
<evidence type="ECO:0000313" key="2">
    <source>
        <dbReference type="Proteomes" id="UP000482800"/>
    </source>
</evidence>
<name>A0A6V8KBH6_9ACTN</name>
<comment type="caution">
    <text evidence="1">The sequence shown here is derived from an EMBL/GenBank/DDBJ whole genome shotgun (WGS) entry which is preliminary data.</text>
</comment>
<gene>
    <name evidence="1" type="ORF">Phou_036790</name>
</gene>
<accession>A0A6V8KBH6</accession>
<reference evidence="1 2" key="1">
    <citation type="submission" date="2020-03" db="EMBL/GenBank/DDBJ databases">
        <title>Whole genome shotgun sequence of Phytohabitans houttuyneae NBRC 108639.</title>
        <authorList>
            <person name="Komaki H."/>
            <person name="Tamura T."/>
        </authorList>
    </citation>
    <scope>NUCLEOTIDE SEQUENCE [LARGE SCALE GENOMIC DNA]</scope>
    <source>
        <strain evidence="1 2">NBRC 108639</strain>
    </source>
</reference>
<evidence type="ECO:0000313" key="1">
    <source>
        <dbReference type="EMBL" id="GFJ79499.1"/>
    </source>
</evidence>
<organism evidence="1 2">
    <name type="scientific">Phytohabitans houttuyneae</name>
    <dbReference type="NCBI Taxonomy" id="1076126"/>
    <lineage>
        <taxon>Bacteria</taxon>
        <taxon>Bacillati</taxon>
        <taxon>Actinomycetota</taxon>
        <taxon>Actinomycetes</taxon>
        <taxon>Micromonosporales</taxon>
        <taxon>Micromonosporaceae</taxon>
    </lineage>
</organism>
<proteinExistence type="predicted"/>